<organism evidence="1">
    <name type="scientific">marine sediment metagenome</name>
    <dbReference type="NCBI Taxonomy" id="412755"/>
    <lineage>
        <taxon>unclassified sequences</taxon>
        <taxon>metagenomes</taxon>
        <taxon>ecological metagenomes</taxon>
    </lineage>
</organism>
<gene>
    <name evidence="1" type="ORF">LCGC14_3143540</name>
</gene>
<evidence type="ECO:0000313" key="1">
    <source>
        <dbReference type="EMBL" id="KKK48597.1"/>
    </source>
</evidence>
<dbReference type="EMBL" id="LAZR01068987">
    <property type="protein sequence ID" value="KKK48597.1"/>
    <property type="molecule type" value="Genomic_DNA"/>
</dbReference>
<dbReference type="AlphaFoldDB" id="A0A0F8VWA4"/>
<feature type="non-terminal residue" evidence="1">
    <location>
        <position position="1"/>
    </location>
</feature>
<name>A0A0F8VWA4_9ZZZZ</name>
<reference evidence="1" key="1">
    <citation type="journal article" date="2015" name="Nature">
        <title>Complex archaea that bridge the gap between prokaryotes and eukaryotes.</title>
        <authorList>
            <person name="Spang A."/>
            <person name="Saw J.H."/>
            <person name="Jorgensen S.L."/>
            <person name="Zaremba-Niedzwiedzka K."/>
            <person name="Martijn J."/>
            <person name="Lind A.E."/>
            <person name="van Eijk R."/>
            <person name="Schleper C."/>
            <person name="Guy L."/>
            <person name="Ettema T.J."/>
        </authorList>
    </citation>
    <scope>NUCLEOTIDE SEQUENCE</scope>
</reference>
<accession>A0A0F8VWA4</accession>
<protein>
    <submittedName>
        <fullName evidence="1">Uncharacterized protein</fullName>
    </submittedName>
</protein>
<comment type="caution">
    <text evidence="1">The sequence shown here is derived from an EMBL/GenBank/DDBJ whole genome shotgun (WGS) entry which is preliminary data.</text>
</comment>
<sequence>RLHAAGFQTSATPVAVLGNSVNVAGIDRIGAGIYLIATETALNPNNGIMLATVVAAVLLLIIDPIATDLIHRIEIISPFGAPTDAAFRFAIFRYATP</sequence>
<proteinExistence type="predicted"/>